<evidence type="ECO:0000256" key="5">
    <source>
        <dbReference type="RuleBase" id="RU361277"/>
    </source>
</evidence>
<dbReference type="Pfam" id="PF00107">
    <property type="entry name" value="ADH_zinc_N"/>
    <property type="match status" value="1"/>
</dbReference>
<protein>
    <submittedName>
        <fullName evidence="8">IMP dehydrogenase</fullName>
    </submittedName>
</protein>
<keyword evidence="2 5" id="KW-0479">Metal-binding</keyword>
<sequence length="368" mass="38681">MSAVAASPAAAGGFFTRTSDPPHMDAAVYHGEGDIRVEEVPDPEIEEPTDAIVRITHTAVCGSDLWFYRGQRDYPTPGRVGHEPMGVVEAVGDDVTHLRPGDRVLAPFAISCGECEFCRKGLYTSCVEEEGWGGEHDGAQGEKVRAPYADGTLVRVPERHANDEDVLEALLPLTDVMCTGHHAAVSAGVEAGDTAVVVGDGAVGLCGVLAAKRLGAERVIAMGHHEDRLAIAAEFGATETIAARGEAAVERARELTYGGANHVLECVGAESSMDTAFAVARPGGTVGFVGVPMGVDEAAFLDDAFRKNVALRGGVAPVREYVDDLMADVLQGTLDPSPIFTKTVDLDGVPEGYAAMDERDAVKVMVKL</sequence>
<dbReference type="GO" id="GO:0044281">
    <property type="term" value="P:small molecule metabolic process"/>
    <property type="evidence" value="ECO:0007669"/>
    <property type="project" value="UniProtKB-ARBA"/>
</dbReference>
<dbReference type="PROSITE" id="PS00059">
    <property type="entry name" value="ADH_ZINC"/>
    <property type="match status" value="1"/>
</dbReference>
<evidence type="ECO:0000256" key="1">
    <source>
        <dbReference type="ARBA" id="ARBA00001947"/>
    </source>
</evidence>
<dbReference type="InterPro" id="IPR002328">
    <property type="entry name" value="ADH_Zn_CS"/>
</dbReference>
<dbReference type="PANTHER" id="PTHR42813:SF2">
    <property type="entry name" value="DEHYDROGENASE, ZINC-CONTAINING, PUTATIVE (AFU_ORTHOLOGUE AFUA_2G02810)-RELATED"/>
    <property type="match status" value="1"/>
</dbReference>
<dbReference type="InterPro" id="IPR011032">
    <property type="entry name" value="GroES-like_sf"/>
</dbReference>
<dbReference type="Gene3D" id="3.90.180.10">
    <property type="entry name" value="Medium-chain alcohol dehydrogenases, catalytic domain"/>
    <property type="match status" value="1"/>
</dbReference>
<dbReference type="SUPFAM" id="SSF50129">
    <property type="entry name" value="GroES-like"/>
    <property type="match status" value="1"/>
</dbReference>
<dbReference type="GO" id="GO:0030554">
    <property type="term" value="F:adenyl nucleotide binding"/>
    <property type="evidence" value="ECO:0007669"/>
    <property type="project" value="UniProtKB-ARBA"/>
</dbReference>
<evidence type="ECO:0000313" key="9">
    <source>
        <dbReference type="Proteomes" id="UP000608850"/>
    </source>
</evidence>
<dbReference type="AlphaFoldDB" id="A0A830GBJ2"/>
<dbReference type="GO" id="GO:0016616">
    <property type="term" value="F:oxidoreductase activity, acting on the CH-OH group of donors, NAD or NADP as acceptor"/>
    <property type="evidence" value="ECO:0007669"/>
    <property type="project" value="UniProtKB-ARBA"/>
</dbReference>
<evidence type="ECO:0000256" key="2">
    <source>
        <dbReference type="ARBA" id="ARBA00022723"/>
    </source>
</evidence>
<feature type="domain" description="Alcohol dehydrogenase-like N-terminal" evidence="7">
    <location>
        <begin position="48"/>
        <end position="157"/>
    </location>
</feature>
<evidence type="ECO:0000313" key="8">
    <source>
        <dbReference type="EMBL" id="GGN16609.1"/>
    </source>
</evidence>
<dbReference type="GO" id="GO:0043168">
    <property type="term" value="F:anion binding"/>
    <property type="evidence" value="ECO:0007669"/>
    <property type="project" value="UniProtKB-ARBA"/>
</dbReference>
<feature type="domain" description="Alcohol dehydrogenase-like C-terminal" evidence="6">
    <location>
        <begin position="202"/>
        <end position="318"/>
    </location>
</feature>
<dbReference type="SUPFAM" id="SSF51735">
    <property type="entry name" value="NAD(P)-binding Rossmann-fold domains"/>
    <property type="match status" value="1"/>
</dbReference>
<organism evidence="8 9">
    <name type="scientific">Halarchaeum nitratireducens</name>
    <dbReference type="NCBI Taxonomy" id="489913"/>
    <lineage>
        <taxon>Archaea</taxon>
        <taxon>Methanobacteriati</taxon>
        <taxon>Methanobacteriota</taxon>
        <taxon>Stenosarchaea group</taxon>
        <taxon>Halobacteria</taxon>
        <taxon>Halobacteriales</taxon>
        <taxon>Halobacteriaceae</taxon>
    </lineage>
</organism>
<dbReference type="PANTHER" id="PTHR42813">
    <property type="entry name" value="ZINC-TYPE ALCOHOL DEHYDROGENASE-LIKE"/>
    <property type="match status" value="1"/>
</dbReference>
<name>A0A830GBJ2_9EURY</name>
<evidence type="ECO:0000259" key="7">
    <source>
        <dbReference type="Pfam" id="PF08240"/>
    </source>
</evidence>
<dbReference type="EMBL" id="BMOQ01000004">
    <property type="protein sequence ID" value="GGN16609.1"/>
    <property type="molecule type" value="Genomic_DNA"/>
</dbReference>
<accession>A0A830GBJ2</accession>
<gene>
    <name evidence="8" type="ORF">GCM10009021_16600</name>
</gene>
<comment type="cofactor">
    <cofactor evidence="1 5">
        <name>Zn(2+)</name>
        <dbReference type="ChEBI" id="CHEBI:29105"/>
    </cofactor>
</comment>
<keyword evidence="9" id="KW-1185">Reference proteome</keyword>
<dbReference type="InterPro" id="IPR036291">
    <property type="entry name" value="NAD(P)-bd_dom_sf"/>
</dbReference>
<dbReference type="CDD" id="cd08287">
    <property type="entry name" value="FDH_like_ADH3"/>
    <property type="match status" value="1"/>
</dbReference>
<dbReference type="Pfam" id="PF08240">
    <property type="entry name" value="ADH_N"/>
    <property type="match status" value="1"/>
</dbReference>
<proteinExistence type="inferred from homology"/>
<dbReference type="Proteomes" id="UP000608850">
    <property type="component" value="Unassembled WGS sequence"/>
</dbReference>
<keyword evidence="4" id="KW-0560">Oxidoreductase</keyword>
<dbReference type="InterPro" id="IPR013154">
    <property type="entry name" value="ADH-like_N"/>
</dbReference>
<dbReference type="GO" id="GO:0008270">
    <property type="term" value="F:zinc ion binding"/>
    <property type="evidence" value="ECO:0007669"/>
    <property type="project" value="InterPro"/>
</dbReference>
<comment type="similarity">
    <text evidence="5">Belongs to the zinc-containing alcohol dehydrogenase family.</text>
</comment>
<reference evidence="8 9" key="1">
    <citation type="journal article" date="2019" name="Int. J. Syst. Evol. Microbiol.">
        <title>The Global Catalogue of Microorganisms (GCM) 10K type strain sequencing project: providing services to taxonomists for standard genome sequencing and annotation.</title>
        <authorList>
            <consortium name="The Broad Institute Genomics Platform"/>
            <consortium name="The Broad Institute Genome Sequencing Center for Infectious Disease"/>
            <person name="Wu L."/>
            <person name="Ma J."/>
        </authorList>
    </citation>
    <scope>NUCLEOTIDE SEQUENCE [LARGE SCALE GENOMIC DNA]</scope>
    <source>
        <strain evidence="8 9">JCM 16331</strain>
    </source>
</reference>
<evidence type="ECO:0000256" key="4">
    <source>
        <dbReference type="ARBA" id="ARBA00023002"/>
    </source>
</evidence>
<dbReference type="Gene3D" id="3.40.50.720">
    <property type="entry name" value="NAD(P)-binding Rossmann-like Domain"/>
    <property type="match status" value="1"/>
</dbReference>
<evidence type="ECO:0000259" key="6">
    <source>
        <dbReference type="Pfam" id="PF00107"/>
    </source>
</evidence>
<keyword evidence="3 5" id="KW-0862">Zinc</keyword>
<dbReference type="InterPro" id="IPR013149">
    <property type="entry name" value="ADH-like_C"/>
</dbReference>
<evidence type="ECO:0000256" key="3">
    <source>
        <dbReference type="ARBA" id="ARBA00022833"/>
    </source>
</evidence>
<comment type="caution">
    <text evidence="8">The sequence shown here is derived from an EMBL/GenBank/DDBJ whole genome shotgun (WGS) entry which is preliminary data.</text>
</comment>